<protein>
    <submittedName>
        <fullName evidence="1">Uncharacterized protein</fullName>
    </submittedName>
</protein>
<reference evidence="1" key="1">
    <citation type="submission" date="2019-08" db="EMBL/GenBank/DDBJ databases">
        <authorList>
            <person name="Kucharzyk K."/>
            <person name="Murdoch R.W."/>
            <person name="Higgins S."/>
            <person name="Loffler F."/>
        </authorList>
    </citation>
    <scope>NUCLEOTIDE SEQUENCE</scope>
</reference>
<name>A0A645CX67_9ZZZZ</name>
<dbReference type="AlphaFoldDB" id="A0A645CX67"/>
<organism evidence="1">
    <name type="scientific">bioreactor metagenome</name>
    <dbReference type="NCBI Taxonomy" id="1076179"/>
    <lineage>
        <taxon>unclassified sequences</taxon>
        <taxon>metagenomes</taxon>
        <taxon>ecological metagenomes</taxon>
    </lineage>
</organism>
<comment type="caution">
    <text evidence="1">The sequence shown here is derived from an EMBL/GenBank/DDBJ whole genome shotgun (WGS) entry which is preliminary data.</text>
</comment>
<sequence>MMVTSLISCTKPSNLEQKPDSIETNKNINGYKISRSQDGEKEIYCVDDTKLILVSNGDEKVIYENYRDITSNPYSIWDFDEYKIQWSKDSNYVYIIDSVYDLKNDKLIPIEDCVIFSWIDNRGVYLADGTYYEISYDGGFQNEMAVGKKIKIIENGVIEEKSKQIDDRYFVFQHYIDVDKPFQVIEDHIIINTASLKYKEDELQSKIKEDFHSKKFKEFLRQDHNASLNKKYAELINLIKESTEFQELQRQITDLEDSYPIEFEGDIKEVMEKINNITYSTYNVSGKYYLKDIKEEEVQFR</sequence>
<evidence type="ECO:0000313" key="1">
    <source>
        <dbReference type="EMBL" id="MPM81760.1"/>
    </source>
</evidence>
<gene>
    <name evidence="1" type="ORF">SDC9_128817</name>
</gene>
<proteinExistence type="predicted"/>
<dbReference type="EMBL" id="VSSQ01031020">
    <property type="protein sequence ID" value="MPM81760.1"/>
    <property type="molecule type" value="Genomic_DNA"/>
</dbReference>
<accession>A0A645CX67</accession>